<dbReference type="KEGG" id="das:Daes_1802"/>
<evidence type="ECO:0000259" key="1">
    <source>
        <dbReference type="Pfam" id="PF04028"/>
    </source>
</evidence>
<sequence>MHIPIDPVRFAPLTACLFKAWIRSMRFTISPNLDRVLALHASGQRLVIALWHDELFPIAGYGCVNIAGLMGIVSPSKDGQFVASLMESLGQTTVRGSSSRGGMRALLEARRVMDSENRMAVFAVDGPRGPRHEPKDGVVFLAQHAKAMIVPIRAFSDRAKVFDNAWDRFQLPYPFSRCRMAVGDPYSVTPEKLDAAALAMERARLKERLDALA</sequence>
<evidence type="ECO:0000313" key="3">
    <source>
        <dbReference type="Proteomes" id="UP000002191"/>
    </source>
</evidence>
<dbReference type="eggNOG" id="COG2121">
    <property type="taxonomic scope" value="Bacteria"/>
</dbReference>
<keyword evidence="3" id="KW-1185">Reference proteome</keyword>
<reference evidence="3" key="1">
    <citation type="submission" date="2010-12" db="EMBL/GenBank/DDBJ databases">
        <title>Complete sequence of Desulfovibrio aespoeensis Aspo-2.</title>
        <authorList>
            <consortium name="US DOE Joint Genome Institute"/>
            <person name="Lucas S."/>
            <person name="Copeland A."/>
            <person name="Lapidus A."/>
            <person name="Cheng J.-F."/>
            <person name="Goodwin L."/>
            <person name="Pitluck S."/>
            <person name="Chertkov O."/>
            <person name="Misra M."/>
            <person name="Detter J.C."/>
            <person name="Han C."/>
            <person name="Tapia R."/>
            <person name="Land M."/>
            <person name="Hauser L."/>
            <person name="Kyrpides N."/>
            <person name="Ivanova N."/>
            <person name="Ovchinnikova G."/>
            <person name="Pedersen K."/>
            <person name="Jagevall S."/>
            <person name="Hazen T."/>
            <person name="Woyke T."/>
        </authorList>
    </citation>
    <scope>NUCLEOTIDE SEQUENCE [LARGE SCALE GENOMIC DNA]</scope>
    <source>
        <strain evidence="3">ATCC 700646 / DSM 10631 / Aspo-2</strain>
    </source>
</reference>
<dbReference type="RefSeq" id="WP_013514730.1">
    <property type="nucleotide sequence ID" value="NC_014844.1"/>
</dbReference>
<dbReference type="InterPro" id="IPR007172">
    <property type="entry name" value="DUF374"/>
</dbReference>
<dbReference type="SUPFAM" id="SSF69593">
    <property type="entry name" value="Glycerol-3-phosphate (1)-acyltransferase"/>
    <property type="match status" value="1"/>
</dbReference>
<dbReference type="EMBL" id="CP002431">
    <property type="protein sequence ID" value="ADU62814.1"/>
    <property type="molecule type" value="Genomic_DNA"/>
</dbReference>
<name>E6VZ38_PSEA9</name>
<reference evidence="2 3" key="2">
    <citation type="journal article" date="2014" name="Genome Announc.">
        <title>Complete Genome Sequence of the Subsurface, Mesophilic Sulfate-Reducing Bacterium Desulfovibrio aespoeensis Aspo-2.</title>
        <authorList>
            <person name="Pedersen K."/>
            <person name="Bengtsson A."/>
            <person name="Edlund J."/>
            <person name="Rabe L."/>
            <person name="Hazen T."/>
            <person name="Chakraborty R."/>
            <person name="Goodwin L."/>
            <person name="Shapiro N."/>
        </authorList>
    </citation>
    <scope>NUCLEOTIDE SEQUENCE [LARGE SCALE GENOMIC DNA]</scope>
    <source>
        <strain evidence="3">ATCC 700646 / DSM 10631 / Aspo-2</strain>
    </source>
</reference>
<organism evidence="2 3">
    <name type="scientific">Pseudodesulfovibrio aespoeensis (strain ATCC 700646 / DSM 10631 / Aspo-2)</name>
    <name type="common">Desulfovibrio aespoeensis</name>
    <dbReference type="NCBI Taxonomy" id="643562"/>
    <lineage>
        <taxon>Bacteria</taxon>
        <taxon>Pseudomonadati</taxon>
        <taxon>Thermodesulfobacteriota</taxon>
        <taxon>Desulfovibrionia</taxon>
        <taxon>Desulfovibrionales</taxon>
        <taxon>Desulfovibrionaceae</taxon>
    </lineage>
</organism>
<dbReference type="CDD" id="cd07983">
    <property type="entry name" value="LPLAT_DUF374-like"/>
    <property type="match status" value="1"/>
</dbReference>
<protein>
    <recommendedName>
        <fullName evidence="1">DUF374 domain-containing protein</fullName>
    </recommendedName>
</protein>
<gene>
    <name evidence="2" type="ordered locus">Daes_1802</name>
</gene>
<dbReference type="STRING" id="643562.Daes_1802"/>
<dbReference type="Pfam" id="PF04028">
    <property type="entry name" value="DUF374"/>
    <property type="match status" value="1"/>
</dbReference>
<accession>E6VZ38</accession>
<feature type="domain" description="DUF374" evidence="1">
    <location>
        <begin position="71"/>
        <end position="131"/>
    </location>
</feature>
<evidence type="ECO:0000313" key="2">
    <source>
        <dbReference type="EMBL" id="ADU62814.1"/>
    </source>
</evidence>
<dbReference type="OrthoDB" id="9810508at2"/>
<dbReference type="Proteomes" id="UP000002191">
    <property type="component" value="Chromosome"/>
</dbReference>
<proteinExistence type="predicted"/>
<dbReference type="AlphaFoldDB" id="E6VZ38"/>
<dbReference type="HOGENOM" id="CLU_086327_2_0_7"/>